<accession>A0A430V4U0</accession>
<evidence type="ECO:0000313" key="1">
    <source>
        <dbReference type="EMBL" id="RTI18300.1"/>
    </source>
</evidence>
<comment type="caution">
    <text evidence="1">The sequence shown here is derived from an EMBL/GenBank/DDBJ whole genome shotgun (WGS) entry which is preliminary data.</text>
</comment>
<dbReference type="AlphaFoldDB" id="A0A430V4U0"/>
<dbReference type="Proteomes" id="UP000288073">
    <property type="component" value="Unassembled WGS sequence"/>
</dbReference>
<dbReference type="RefSeq" id="WP_015717542.1">
    <property type="nucleotide sequence ID" value="NZ_PELP01000333.1"/>
</dbReference>
<dbReference type="EMBL" id="PEMN01000122">
    <property type="protein sequence ID" value="RTI18300.1"/>
    <property type="molecule type" value="Genomic_DNA"/>
</dbReference>
<organism evidence="1 2">
    <name type="scientific">Thermus scotoductus</name>
    <dbReference type="NCBI Taxonomy" id="37636"/>
    <lineage>
        <taxon>Bacteria</taxon>
        <taxon>Thermotogati</taxon>
        <taxon>Deinococcota</taxon>
        <taxon>Deinococci</taxon>
        <taxon>Thermales</taxon>
        <taxon>Thermaceae</taxon>
        <taxon>Thermus</taxon>
    </lineage>
</organism>
<protein>
    <submittedName>
        <fullName evidence="1">Uncharacterized protein</fullName>
    </submittedName>
</protein>
<proteinExistence type="predicted"/>
<name>A0A430V4U0_THESC</name>
<reference evidence="1 2" key="1">
    <citation type="journal article" date="2019" name="Extremophiles">
        <title>Biogeography of thermophiles and predominance of Thermus scotoductus in domestic water heaters.</title>
        <authorList>
            <person name="Wilpiszeski R.L."/>
            <person name="Zhang Z."/>
            <person name="House C.H."/>
        </authorList>
    </citation>
    <scope>NUCLEOTIDE SEQUENCE [LARGE SCALE GENOMIC DNA]</scope>
    <source>
        <strain evidence="1 2">10_S10</strain>
    </source>
</reference>
<sequence length="167" mass="18404">MLKPRKRPEVVKRIAEVYLENPFLGKALALGYKVLTDRRYPRFESLILSGRYGEAGVYALAMAKSPAVLKFGNWGPPKGGFRELSKVAEALVPQGDIGALEWAVRLKTEADEAEALLLMEFAEVGAPEVLAKLVRAVGEHLPIDRRLQASVPVSPLVGEKQKEEVRV</sequence>
<evidence type="ECO:0000313" key="2">
    <source>
        <dbReference type="Proteomes" id="UP000288073"/>
    </source>
</evidence>
<gene>
    <name evidence="1" type="ORF">CSW23_04960</name>
</gene>